<keyword evidence="2" id="KW-0862">Zinc</keyword>
<comment type="similarity">
    <text evidence="2">Belongs to the zinc-containing alcohol dehydrogenase family. Quinone oxidoreductase subfamily.</text>
</comment>
<dbReference type="InterPro" id="IPR051603">
    <property type="entry name" value="Zinc-ADH_QOR/CCCR"/>
</dbReference>
<keyword evidence="5" id="KW-1185">Reference proteome</keyword>
<dbReference type="InterPro" id="IPR013154">
    <property type="entry name" value="ADH-like_N"/>
</dbReference>
<dbReference type="CDD" id="cd08252">
    <property type="entry name" value="AL_MDR"/>
    <property type="match status" value="1"/>
</dbReference>
<dbReference type="Gene3D" id="3.40.50.720">
    <property type="entry name" value="NAD(P)-binding Rossmann-like Domain"/>
    <property type="match status" value="1"/>
</dbReference>
<keyword evidence="2" id="KW-0560">Oxidoreductase</keyword>
<accession>A0A4R6PPY2</accession>
<evidence type="ECO:0000256" key="1">
    <source>
        <dbReference type="ARBA" id="ARBA00022857"/>
    </source>
</evidence>
<keyword evidence="1" id="KW-0521">NADP</keyword>
<feature type="domain" description="Enoyl reductase (ER)" evidence="3">
    <location>
        <begin position="10"/>
        <end position="330"/>
    </location>
</feature>
<evidence type="ECO:0000259" key="3">
    <source>
        <dbReference type="SMART" id="SM00829"/>
    </source>
</evidence>
<sequence length="337" mass="36516">MKAVAYQQSLRIDQPEALLDVELEAPEPSDNDLLVKVSAVAVNPVDTKVRQRAAPEHGYKVLGWDAVGEVIDMGKNVTGFQPGDRVWYAGDVTRPGCNAQQHVVDYRIAAHAPTSLDDGQAAAMPLTSITAFELLFDRLQLDQHSNERTLLIIGAAGGVGSVMVQLAKQLTSARVIATASRPESKQWVTALGADLVIDHSAPLAAQLSEEDTVTDVALLTHSDQYFDDVIELIKPQGRIGIIDDPASPLDITRLKQKSLSLHWEFMFTRAMFETDDIKAQGRLLSQISALVDNGQLRSTLGKNMGELNAANLIRAHAEVESGKTIGKIALTVSQEPI</sequence>
<dbReference type="InterPro" id="IPR011032">
    <property type="entry name" value="GroES-like_sf"/>
</dbReference>
<dbReference type="RefSeq" id="WP_133538262.1">
    <property type="nucleotide sequence ID" value="NZ_SNXI01000001.1"/>
</dbReference>
<dbReference type="SUPFAM" id="SSF50129">
    <property type="entry name" value="GroES-like"/>
    <property type="match status" value="1"/>
</dbReference>
<organism evidence="4 5">
    <name type="scientific">Idiomarina aquatica</name>
    <dbReference type="NCBI Taxonomy" id="1327752"/>
    <lineage>
        <taxon>Bacteria</taxon>
        <taxon>Pseudomonadati</taxon>
        <taxon>Pseudomonadota</taxon>
        <taxon>Gammaproteobacteria</taxon>
        <taxon>Alteromonadales</taxon>
        <taxon>Idiomarinaceae</taxon>
        <taxon>Idiomarina</taxon>
    </lineage>
</organism>
<dbReference type="Pfam" id="PF13602">
    <property type="entry name" value="ADH_zinc_N_2"/>
    <property type="match status" value="1"/>
</dbReference>
<name>A0A4R6PPY2_9GAMM</name>
<dbReference type="SMART" id="SM00829">
    <property type="entry name" value="PKS_ER"/>
    <property type="match status" value="1"/>
</dbReference>
<evidence type="ECO:0000313" key="5">
    <source>
        <dbReference type="Proteomes" id="UP000295531"/>
    </source>
</evidence>
<keyword evidence="2" id="KW-0479">Metal-binding</keyword>
<dbReference type="AlphaFoldDB" id="A0A4R6PPY2"/>
<dbReference type="Gene3D" id="3.90.180.10">
    <property type="entry name" value="Medium-chain alcohol dehydrogenases, catalytic domain"/>
    <property type="match status" value="1"/>
</dbReference>
<proteinExistence type="inferred from homology"/>
<dbReference type="EMBL" id="SNXI01000001">
    <property type="protein sequence ID" value="TDP40582.1"/>
    <property type="molecule type" value="Genomic_DNA"/>
</dbReference>
<comment type="caution">
    <text evidence="4">The sequence shown here is derived from an EMBL/GenBank/DDBJ whole genome shotgun (WGS) entry which is preliminary data.</text>
</comment>
<evidence type="ECO:0000256" key="2">
    <source>
        <dbReference type="RuleBase" id="RU364000"/>
    </source>
</evidence>
<dbReference type="OrthoDB" id="9785812at2"/>
<dbReference type="Pfam" id="PF08240">
    <property type="entry name" value="ADH_N"/>
    <property type="match status" value="1"/>
</dbReference>
<dbReference type="SUPFAM" id="SSF51735">
    <property type="entry name" value="NAD(P)-binding Rossmann-fold domains"/>
    <property type="match status" value="1"/>
</dbReference>
<dbReference type="PANTHER" id="PTHR44154:SF1">
    <property type="entry name" value="QUINONE OXIDOREDUCTASE"/>
    <property type="match status" value="1"/>
</dbReference>
<gene>
    <name evidence="4" type="ORF">DEU29_101126</name>
</gene>
<dbReference type="GO" id="GO:0016491">
    <property type="term" value="F:oxidoreductase activity"/>
    <property type="evidence" value="ECO:0007669"/>
    <property type="project" value="UniProtKB-KW"/>
</dbReference>
<protein>
    <recommendedName>
        <fullName evidence="2">Zinc-type alcohol dehydrogenase-like protein</fullName>
    </recommendedName>
</protein>
<dbReference type="PANTHER" id="PTHR44154">
    <property type="entry name" value="QUINONE OXIDOREDUCTASE"/>
    <property type="match status" value="1"/>
</dbReference>
<reference evidence="4 5" key="1">
    <citation type="submission" date="2019-03" db="EMBL/GenBank/DDBJ databases">
        <title>Freshwater and sediment microbial communities from various areas in North America, analyzing microbe dynamics in response to fracking.</title>
        <authorList>
            <person name="Lamendella R."/>
        </authorList>
    </citation>
    <scope>NUCLEOTIDE SEQUENCE [LARGE SCALE GENOMIC DNA]</scope>
    <source>
        <strain evidence="4 5">18_TX</strain>
    </source>
</reference>
<dbReference type="InterPro" id="IPR036291">
    <property type="entry name" value="NAD(P)-bd_dom_sf"/>
</dbReference>
<dbReference type="InterPro" id="IPR020843">
    <property type="entry name" value="ER"/>
</dbReference>
<dbReference type="GO" id="GO:0008270">
    <property type="term" value="F:zinc ion binding"/>
    <property type="evidence" value="ECO:0007669"/>
    <property type="project" value="InterPro"/>
</dbReference>
<evidence type="ECO:0000313" key="4">
    <source>
        <dbReference type="EMBL" id="TDP40582.1"/>
    </source>
</evidence>
<dbReference type="InterPro" id="IPR014182">
    <property type="entry name" value="ADH_Zn_typ-1"/>
</dbReference>
<dbReference type="Proteomes" id="UP000295531">
    <property type="component" value="Unassembled WGS sequence"/>
</dbReference>
<dbReference type="NCBIfam" id="TIGR02817">
    <property type="entry name" value="adh_fam_1"/>
    <property type="match status" value="1"/>
</dbReference>